<feature type="transmembrane region" description="Helical" evidence="7">
    <location>
        <begin position="50"/>
        <end position="71"/>
    </location>
</feature>
<gene>
    <name evidence="9" type="ORF">GCM10009105_25270</name>
</gene>
<keyword evidence="4 7" id="KW-0812">Transmembrane</keyword>
<comment type="similarity">
    <text evidence="2">Belongs to the bacterial sugar transferase family.</text>
</comment>
<dbReference type="NCBIfam" id="TIGR03025">
    <property type="entry name" value="EPS_sugtrans"/>
    <property type="match status" value="1"/>
</dbReference>
<feature type="transmembrane region" description="Helical" evidence="7">
    <location>
        <begin position="280"/>
        <end position="303"/>
    </location>
</feature>
<organism evidence="9 10">
    <name type="scientific">Dokdonella soli</name>
    <dbReference type="NCBI Taxonomy" id="529810"/>
    <lineage>
        <taxon>Bacteria</taxon>
        <taxon>Pseudomonadati</taxon>
        <taxon>Pseudomonadota</taxon>
        <taxon>Gammaproteobacteria</taxon>
        <taxon>Lysobacterales</taxon>
        <taxon>Rhodanobacteraceae</taxon>
        <taxon>Dokdonella</taxon>
    </lineage>
</organism>
<dbReference type="EMBL" id="BAAAEU010000015">
    <property type="protein sequence ID" value="GAA0717879.1"/>
    <property type="molecule type" value="Genomic_DNA"/>
</dbReference>
<dbReference type="RefSeq" id="WP_343791653.1">
    <property type="nucleotide sequence ID" value="NZ_BAAAEU010000015.1"/>
</dbReference>
<keyword evidence="5 7" id="KW-1133">Transmembrane helix</keyword>
<evidence type="ECO:0000313" key="10">
    <source>
        <dbReference type="Proteomes" id="UP001501523"/>
    </source>
</evidence>
<evidence type="ECO:0000256" key="3">
    <source>
        <dbReference type="ARBA" id="ARBA00022679"/>
    </source>
</evidence>
<feature type="transmembrane region" description="Helical" evidence="7">
    <location>
        <begin position="83"/>
        <end position="104"/>
    </location>
</feature>
<keyword evidence="3" id="KW-0808">Transferase</keyword>
<evidence type="ECO:0000256" key="4">
    <source>
        <dbReference type="ARBA" id="ARBA00022692"/>
    </source>
</evidence>
<evidence type="ECO:0000256" key="1">
    <source>
        <dbReference type="ARBA" id="ARBA00004141"/>
    </source>
</evidence>
<comment type="caution">
    <text evidence="9">The sequence shown here is derived from an EMBL/GenBank/DDBJ whole genome shotgun (WGS) entry which is preliminary data.</text>
</comment>
<dbReference type="Pfam" id="PF02397">
    <property type="entry name" value="Bac_transf"/>
    <property type="match status" value="1"/>
</dbReference>
<feature type="transmembrane region" description="Helical" evidence="7">
    <location>
        <begin position="116"/>
        <end position="136"/>
    </location>
</feature>
<feature type="transmembrane region" description="Helical" evidence="7">
    <location>
        <begin position="12"/>
        <end position="30"/>
    </location>
</feature>
<evidence type="ECO:0000256" key="5">
    <source>
        <dbReference type="ARBA" id="ARBA00022989"/>
    </source>
</evidence>
<reference evidence="9 10" key="1">
    <citation type="journal article" date="2019" name="Int. J. Syst. Evol. Microbiol.">
        <title>The Global Catalogue of Microorganisms (GCM) 10K type strain sequencing project: providing services to taxonomists for standard genome sequencing and annotation.</title>
        <authorList>
            <consortium name="The Broad Institute Genomics Platform"/>
            <consortium name="The Broad Institute Genome Sequencing Center for Infectious Disease"/>
            <person name="Wu L."/>
            <person name="Ma J."/>
        </authorList>
    </citation>
    <scope>NUCLEOTIDE SEQUENCE [LARGE SCALE GENOMIC DNA]</scope>
    <source>
        <strain evidence="9 10">JCM 15421</strain>
    </source>
</reference>
<dbReference type="InterPro" id="IPR017475">
    <property type="entry name" value="EPS_sugar_tfrase"/>
</dbReference>
<dbReference type="Proteomes" id="UP001501523">
    <property type="component" value="Unassembled WGS sequence"/>
</dbReference>
<name>A0ABN1IN57_9GAMM</name>
<evidence type="ECO:0000256" key="2">
    <source>
        <dbReference type="ARBA" id="ARBA00006464"/>
    </source>
</evidence>
<accession>A0ABN1IN57</accession>
<proteinExistence type="inferred from homology"/>
<keyword evidence="10" id="KW-1185">Reference proteome</keyword>
<feature type="domain" description="Bacterial sugar transferase" evidence="8">
    <location>
        <begin position="275"/>
        <end position="460"/>
    </location>
</feature>
<dbReference type="Gene3D" id="3.40.50.720">
    <property type="entry name" value="NAD(P)-binding Rossmann-like Domain"/>
    <property type="match status" value="1"/>
</dbReference>
<dbReference type="PANTHER" id="PTHR30576:SF0">
    <property type="entry name" value="UNDECAPRENYL-PHOSPHATE N-ACETYLGALACTOSAMINYL 1-PHOSPHATE TRANSFERASE-RELATED"/>
    <property type="match status" value="1"/>
</dbReference>
<keyword evidence="6 7" id="KW-0472">Membrane</keyword>
<evidence type="ECO:0000256" key="6">
    <source>
        <dbReference type="ARBA" id="ARBA00023136"/>
    </source>
</evidence>
<dbReference type="NCBIfam" id="TIGR03013">
    <property type="entry name" value="EpsB_2"/>
    <property type="match status" value="1"/>
</dbReference>
<dbReference type="PANTHER" id="PTHR30576">
    <property type="entry name" value="COLANIC BIOSYNTHESIS UDP-GLUCOSE LIPID CARRIER TRANSFERASE"/>
    <property type="match status" value="1"/>
</dbReference>
<evidence type="ECO:0000256" key="7">
    <source>
        <dbReference type="SAM" id="Phobius"/>
    </source>
</evidence>
<dbReference type="InterPro" id="IPR017464">
    <property type="entry name" value="Sugar_tfrase_EpsB_2"/>
</dbReference>
<comment type="subcellular location">
    <subcellularLocation>
        <location evidence="1">Membrane</location>
        <topology evidence="1">Multi-pass membrane protein</topology>
    </subcellularLocation>
</comment>
<protein>
    <submittedName>
        <fullName evidence="9">TIGR03013 family PEP-CTERM/XrtA system glycosyltransferase</fullName>
    </submittedName>
</protein>
<evidence type="ECO:0000259" key="8">
    <source>
        <dbReference type="Pfam" id="PF02397"/>
    </source>
</evidence>
<evidence type="ECO:0000313" key="9">
    <source>
        <dbReference type="EMBL" id="GAA0717879.1"/>
    </source>
</evidence>
<sequence length="466" mass="52626">MLHLLREQTMRWLFLLGLCELFLFALSLVLATHLRYWHASADLVMHTRLLLVRALAFGAILVGAMSALGLYQPRMRERWQGLLARQAIAFALGWVAVALLYYMVPQFDVGRGVLGLALLIGFPLITGFRALFVRLVDADALKRRVLVLGSGRRAALIVERMRRRVDRRGFHVVGFLPVEGEKSAVSQENLIAAPDGLVACTKQMQINEIVVGPDDRRGQLPMDELLECKQAGVAITPLTTFFERESGRVQLSLADPSWLLFSGGFDSTPLRRLTKRAFDVSSAALVLALTWPLMLLTALAILIESGAAAPVLYRQERVGERGQPFRLIKFRSMRTDAEKDGVARWATKNDDRVTRVGRFIRKTRLDELPQLWNVLRGDMSFIGPRPERPLFVEQLAPKIRYYRLRHCVKPGLTGWAQLNYPYGASEEDAIEKLKYDLFYVKNQSLLLDAMILVQTVEVVLFGRGAR</sequence>
<dbReference type="InterPro" id="IPR003362">
    <property type="entry name" value="Bact_transf"/>
</dbReference>